<organism evidence="4 5">
    <name type="scientific">Jimgerdemannia flammicorona</name>
    <dbReference type="NCBI Taxonomy" id="994334"/>
    <lineage>
        <taxon>Eukaryota</taxon>
        <taxon>Fungi</taxon>
        <taxon>Fungi incertae sedis</taxon>
        <taxon>Mucoromycota</taxon>
        <taxon>Mucoromycotina</taxon>
        <taxon>Endogonomycetes</taxon>
        <taxon>Endogonales</taxon>
        <taxon>Endogonaceae</taxon>
        <taxon>Jimgerdemannia</taxon>
    </lineage>
</organism>
<dbReference type="CDD" id="cd05992">
    <property type="entry name" value="PB1"/>
    <property type="match status" value="1"/>
</dbReference>
<feature type="compositionally biased region" description="Basic and acidic residues" evidence="1">
    <location>
        <begin position="674"/>
        <end position="695"/>
    </location>
</feature>
<dbReference type="Pfam" id="PF00564">
    <property type="entry name" value="PB1"/>
    <property type="match status" value="1"/>
</dbReference>
<dbReference type="Gene3D" id="3.10.20.90">
    <property type="entry name" value="Phosphatidylinositol 3-kinase Catalytic Subunit, Chain A, domain 1"/>
    <property type="match status" value="1"/>
</dbReference>
<feature type="compositionally biased region" description="Low complexity" evidence="1">
    <location>
        <begin position="715"/>
        <end position="728"/>
    </location>
</feature>
<dbReference type="Proteomes" id="UP000268093">
    <property type="component" value="Unassembled WGS sequence"/>
</dbReference>
<evidence type="ECO:0000256" key="1">
    <source>
        <dbReference type="SAM" id="MobiDB-lite"/>
    </source>
</evidence>
<feature type="compositionally biased region" description="Basic and acidic residues" evidence="1">
    <location>
        <begin position="271"/>
        <end position="282"/>
    </location>
</feature>
<dbReference type="SMART" id="SM00666">
    <property type="entry name" value="PB1"/>
    <property type="match status" value="1"/>
</dbReference>
<protein>
    <recommendedName>
        <fullName evidence="6">PB1 domain-containing protein</fullName>
    </recommendedName>
</protein>
<proteinExistence type="predicted"/>
<feature type="region of interest" description="Disordered" evidence="1">
    <location>
        <begin position="440"/>
        <end position="521"/>
    </location>
</feature>
<dbReference type="PROSITE" id="PS50030">
    <property type="entry name" value="UBA"/>
    <property type="match status" value="1"/>
</dbReference>
<dbReference type="PANTHER" id="PTHR20930">
    <property type="entry name" value="OVARIAN CARCINOMA ANTIGEN CA125-RELATED"/>
    <property type="match status" value="1"/>
</dbReference>
<dbReference type="PROSITE" id="PS51745">
    <property type="entry name" value="PB1"/>
    <property type="match status" value="1"/>
</dbReference>
<accession>A0A433DK86</accession>
<feature type="region of interest" description="Disordered" evidence="1">
    <location>
        <begin position="673"/>
        <end position="695"/>
    </location>
</feature>
<evidence type="ECO:0000313" key="5">
    <source>
        <dbReference type="Proteomes" id="UP000268093"/>
    </source>
</evidence>
<feature type="compositionally biased region" description="Pro residues" evidence="1">
    <location>
        <begin position="477"/>
        <end position="507"/>
    </location>
</feature>
<feature type="domain" description="UBA" evidence="2">
    <location>
        <begin position="751"/>
        <end position="792"/>
    </location>
</feature>
<dbReference type="AlphaFoldDB" id="A0A433DK86"/>
<keyword evidence="5" id="KW-1185">Reference proteome</keyword>
<name>A0A433DK86_9FUNG</name>
<reference evidence="4 5" key="1">
    <citation type="journal article" date="2018" name="New Phytol.">
        <title>Phylogenomics of Endogonaceae and evolution of mycorrhizas within Mucoromycota.</title>
        <authorList>
            <person name="Chang Y."/>
            <person name="Desiro A."/>
            <person name="Na H."/>
            <person name="Sandor L."/>
            <person name="Lipzen A."/>
            <person name="Clum A."/>
            <person name="Barry K."/>
            <person name="Grigoriev I.V."/>
            <person name="Martin F.M."/>
            <person name="Stajich J.E."/>
            <person name="Smith M.E."/>
            <person name="Bonito G."/>
            <person name="Spatafora J.W."/>
        </authorList>
    </citation>
    <scope>NUCLEOTIDE SEQUENCE [LARGE SCALE GENOMIC DNA]</scope>
    <source>
        <strain evidence="4 5">GMNB39</strain>
    </source>
</reference>
<evidence type="ECO:0000313" key="4">
    <source>
        <dbReference type="EMBL" id="RUP51302.1"/>
    </source>
</evidence>
<dbReference type="InterPro" id="IPR009060">
    <property type="entry name" value="UBA-like_sf"/>
</dbReference>
<dbReference type="OrthoDB" id="2284041at2759"/>
<dbReference type="InterPro" id="IPR053793">
    <property type="entry name" value="PB1-like"/>
</dbReference>
<dbReference type="InterPro" id="IPR000270">
    <property type="entry name" value="PB1_dom"/>
</dbReference>
<dbReference type="PANTHER" id="PTHR20930:SF0">
    <property type="entry name" value="PROTEIN ILRUN"/>
    <property type="match status" value="1"/>
</dbReference>
<feature type="compositionally biased region" description="Polar residues" evidence="1">
    <location>
        <begin position="375"/>
        <end position="389"/>
    </location>
</feature>
<evidence type="ECO:0000259" key="2">
    <source>
        <dbReference type="PROSITE" id="PS50030"/>
    </source>
</evidence>
<comment type="caution">
    <text evidence="4">The sequence shown here is derived from an EMBL/GenBank/DDBJ whole genome shotgun (WGS) entry which is preliminary data.</text>
</comment>
<feature type="region of interest" description="Disordered" evidence="1">
    <location>
        <begin position="259"/>
        <end position="287"/>
    </location>
</feature>
<dbReference type="SUPFAM" id="SSF54277">
    <property type="entry name" value="CAD &amp; PB1 domains"/>
    <property type="match status" value="1"/>
</dbReference>
<dbReference type="InterPro" id="IPR015940">
    <property type="entry name" value="UBA"/>
</dbReference>
<feature type="compositionally biased region" description="Basic residues" evidence="1">
    <location>
        <begin position="555"/>
        <end position="587"/>
    </location>
</feature>
<sequence length="803" mass="89044">MLANASVASLLLAECMGHFHKEILSVRPRQYDGEGVVGSSVGPRNLPSASSMWMLLCHRSGKFATSWRHVCQEVHPDSKFYKVLPSRVPSSSICNFRNNFSSSVFYNYEYNCNMTQVVAKVSYNNTTRRLTVPENITWAQFDGRIREQFGLTSTEVLSILYRDPDGDVITLSTDMELQEILRNAGPAGSVRFLLTASPSAGGDTAAWVFEGTSNVSVPVGPETPRFESEPPVEMQEIAKDNQMPATDPRVVWYQIDGEDCDPAEVDPTNVDSREKNKTKEGKNATANAQEQSFAEILAQLGELVDQFRDVFDRNPQLLESVNAIVDQVLHQIPISLEAFGQWLASFRTEGEDTTSPPPYAQGSEPTGFAFRSESTESTDNAGQSPNADNLGSGRGRGGFFGGRGRGGFGFGFGFGGRDGFDFGGRGRGCRGRGGRGRGGFGFFGSGRDGFSSGSFFSQPSPPTPPTPPGPFSEKTNPFPPIPGSFPPPSMAPMSPMPPMPPMPPMHPFGPHFPFGDNNSNPFDDQHNNPFGGHPFGAHPHYYFGYHRHANPFDNRHHHHKHDKHFKHSKHHSHRSYHHPHHPRHHQHHQDSESLRQRQAFLQAHQANMAAQLQQVLAQAQAAIAQAQAAGSQADETALVEARHRFHEDMRRAHREHHRAQHELRQVEYQLARSVGDKKEAKAAKKESKKQAKLQKHELKRQLKELRKQYKAVGLSSSSESSGSSGTSESESETEGEDARIKKQAALDSEDGEYEEMMKKLRAMGFYDDDANLELLAQHNGNVEAVVAELLTKQEKPPVTGYRY</sequence>
<dbReference type="SUPFAM" id="SSF46934">
    <property type="entry name" value="UBA-like"/>
    <property type="match status" value="1"/>
</dbReference>
<gene>
    <name evidence="4" type="ORF">BC936DRAFT_148820</name>
</gene>
<dbReference type="Gene3D" id="1.10.8.10">
    <property type="entry name" value="DNA helicase RuvA subunit, C-terminal domain"/>
    <property type="match status" value="1"/>
</dbReference>
<dbReference type="CDD" id="cd14319">
    <property type="entry name" value="UBA_NBR1"/>
    <property type="match status" value="1"/>
</dbReference>
<feature type="region of interest" description="Disordered" evidence="1">
    <location>
        <begin position="709"/>
        <end position="752"/>
    </location>
</feature>
<feature type="compositionally biased region" description="Pro residues" evidence="1">
    <location>
        <begin position="459"/>
        <end position="470"/>
    </location>
</feature>
<feature type="compositionally biased region" description="Low complexity" evidence="1">
    <location>
        <begin position="448"/>
        <end position="457"/>
    </location>
</feature>
<feature type="region of interest" description="Disordered" evidence="1">
    <location>
        <begin position="555"/>
        <end position="594"/>
    </location>
</feature>
<feature type="region of interest" description="Disordered" evidence="1">
    <location>
        <begin position="348"/>
        <end position="398"/>
    </location>
</feature>
<evidence type="ECO:0000259" key="3">
    <source>
        <dbReference type="PROSITE" id="PS51745"/>
    </source>
</evidence>
<dbReference type="EMBL" id="RBNI01000806">
    <property type="protein sequence ID" value="RUP51302.1"/>
    <property type="molecule type" value="Genomic_DNA"/>
</dbReference>
<feature type="domain" description="PB1" evidence="3">
    <location>
        <begin position="116"/>
        <end position="197"/>
    </location>
</feature>
<evidence type="ECO:0008006" key="6">
    <source>
        <dbReference type="Google" id="ProtNLM"/>
    </source>
</evidence>